<comment type="caution">
    <text evidence="8">Lacks conserved residue(s) required for the propagation of feature annotation.</text>
</comment>
<gene>
    <name evidence="11" type="ORF">LSTR_LSTR001375</name>
</gene>
<name>A0A482XAP2_LAOST</name>
<evidence type="ECO:0000259" key="10">
    <source>
        <dbReference type="PROSITE" id="PS51864"/>
    </source>
</evidence>
<feature type="binding site" evidence="8">
    <location>
        <position position="520"/>
    </location>
    <ligand>
        <name>Zn(2+)</name>
        <dbReference type="ChEBI" id="CHEBI:29105"/>
        <note>catalytic</note>
    </ligand>
</feature>
<evidence type="ECO:0000313" key="11">
    <source>
        <dbReference type="EMBL" id="RZF42580.1"/>
    </source>
</evidence>
<dbReference type="Pfam" id="PF01400">
    <property type="entry name" value="Astacin"/>
    <property type="match status" value="2"/>
</dbReference>
<dbReference type="InParanoid" id="A0A482XAP2"/>
<dbReference type="Proteomes" id="UP000291343">
    <property type="component" value="Unassembled WGS sequence"/>
</dbReference>
<comment type="caution">
    <text evidence="11">The sequence shown here is derived from an EMBL/GenBank/DDBJ whole genome shotgun (WGS) entry which is preliminary data.</text>
</comment>
<dbReference type="GO" id="GO:0005929">
    <property type="term" value="C:cilium"/>
    <property type="evidence" value="ECO:0007669"/>
    <property type="project" value="UniProtKB-ARBA"/>
</dbReference>
<feature type="binding site" evidence="8">
    <location>
        <position position="750"/>
    </location>
    <ligand>
        <name>Zn(2+)</name>
        <dbReference type="ChEBI" id="CHEBI:29105"/>
        <note>catalytic</note>
    </ligand>
</feature>
<protein>
    <recommendedName>
        <fullName evidence="9">Metalloendopeptidase</fullName>
        <ecNumber evidence="9">3.4.24.-</ecNumber>
    </recommendedName>
</protein>
<dbReference type="GO" id="GO:0006508">
    <property type="term" value="P:proteolysis"/>
    <property type="evidence" value="ECO:0007669"/>
    <property type="project" value="UniProtKB-KW"/>
</dbReference>
<keyword evidence="8" id="KW-1015">Disulfide bond</keyword>
<dbReference type="PANTHER" id="PTHR10127:SF780">
    <property type="entry name" value="METALLOENDOPEPTIDASE"/>
    <property type="match status" value="1"/>
</dbReference>
<feature type="domain" description="Peptidase M12A" evidence="10">
    <location>
        <begin position="654"/>
        <end position="853"/>
    </location>
</feature>
<keyword evidence="7 8" id="KW-0482">Metalloprotease</keyword>
<dbReference type="OrthoDB" id="10054259at2759"/>
<evidence type="ECO:0000256" key="4">
    <source>
        <dbReference type="ARBA" id="ARBA00022723"/>
    </source>
</evidence>
<feature type="active site" evidence="8">
    <location>
        <position position="751"/>
    </location>
</feature>
<dbReference type="PANTHER" id="PTHR10127">
    <property type="entry name" value="DISCOIDIN, CUB, EGF, LAMININ , AND ZINC METALLOPROTEASE DOMAIN CONTAINING"/>
    <property type="match status" value="1"/>
</dbReference>
<proteinExistence type="predicted"/>
<dbReference type="AlphaFoldDB" id="A0A482XAP2"/>
<dbReference type="SMR" id="A0A482XAP2"/>
<evidence type="ECO:0000256" key="6">
    <source>
        <dbReference type="ARBA" id="ARBA00022833"/>
    </source>
</evidence>
<feature type="disulfide bond" evidence="8">
    <location>
        <begin position="719"/>
        <end position="741"/>
    </location>
</feature>
<feature type="active site" evidence="8">
    <location>
        <position position="511"/>
    </location>
</feature>
<feature type="domain" description="Peptidase M12A" evidence="10">
    <location>
        <begin position="414"/>
        <end position="625"/>
    </location>
</feature>
<evidence type="ECO:0000313" key="12">
    <source>
        <dbReference type="Proteomes" id="UP000291343"/>
    </source>
</evidence>
<dbReference type="Gene3D" id="3.40.390.10">
    <property type="entry name" value="Collagenase (Catalytic Domain)"/>
    <property type="match status" value="2"/>
</dbReference>
<dbReference type="CDD" id="cd04280">
    <property type="entry name" value="ZnMc_astacin_like"/>
    <property type="match status" value="2"/>
</dbReference>
<feature type="binding site" evidence="8">
    <location>
        <position position="760"/>
    </location>
    <ligand>
        <name>Zn(2+)</name>
        <dbReference type="ChEBI" id="CHEBI:29105"/>
        <note>catalytic</note>
    </ligand>
</feature>
<sequence length="882" mass="101082">MDSENFVPNLVGIPPPSFRFTMNQWHSKNSHEYKAAEKQHLMSEKIISESERTIEDAKEQVVKNKNEVDHQLSVKVFDIEFQKKQLETQKKLVDLEIEALLTYKERIEDAQKALSKNAECICRKCIVLREGRLGIDMCVDKVEIELKKELKLIESTHVLLNKTMAQLKEQVRKLRALNYVLMRDIEDKINCLSIDKHNATLKETSLNLSLYCGKDQLYPAKITVDEWQAFTQKNIDDAAKELKDGRPIRSYIDMLLKQVIEDLWKQYNVVNDAFRRRISEYKEAKTKLENQHCETVRQANAMMGNITQLEKAIADKEGFMALAHTRLGNRCQRPGVELCRTTIHIAMSQASLRYLLSTQVKLEEDINLKTNSLKIDEVDSLRSYYPELASPAPDLYQGDILLTPDLAANQDGRNAVISTKYKWPNGTVPYQFTSNYTAEEIGKVESSMRDIESKTCVKFVPRDAEKHYILINKISNRGCFALAGYRPEIDPMPVNFMPPDCFKHAGTIQHELLHVLGLLHEQARPDRDEHVKVLWQNIEEKHKSDFGKAPPSVVTTYGVPYEMFSVMHYPNMAFSKNGKPTLISKVSERTSSLSIQIVYVLGVNGKYVGHYVLPEEETNMLYFPSSLGDERYPELSSRLFQGDILLDSRVDAKNAVVSPSLKWPNGIVHYEFTSNYTEEERTKVRKNMDLLESKTCVKFVQRKNDEVYILINKRPYVGCYAILGYRTEIAPIPVNYMSPQCLNFAGTIQHELLHVLGLMHEQARTDRDTYVDVLWDNIEEAHYNDFSRAYPGTATAFGLPYNIMSVMHYPNIAFSKNGKPTILYKKDPNTPMGQRDGVTEGDLEKVRRMYNCTEQMSNTTSGNSPGVNPGNFLNILNIFKPS</sequence>
<dbReference type="GO" id="GO:0005737">
    <property type="term" value="C:cytoplasm"/>
    <property type="evidence" value="ECO:0007669"/>
    <property type="project" value="UniProtKB-SubCell"/>
</dbReference>
<keyword evidence="12" id="KW-1185">Reference proteome</keyword>
<dbReference type="GO" id="GO:0008270">
    <property type="term" value="F:zinc ion binding"/>
    <property type="evidence" value="ECO:0007669"/>
    <property type="project" value="UniProtKB-UniRule"/>
</dbReference>
<evidence type="ECO:0000256" key="5">
    <source>
        <dbReference type="ARBA" id="ARBA00022801"/>
    </source>
</evidence>
<organism evidence="11 12">
    <name type="scientific">Laodelphax striatellus</name>
    <name type="common">Small brown planthopper</name>
    <name type="synonym">Delphax striatella</name>
    <dbReference type="NCBI Taxonomy" id="195883"/>
    <lineage>
        <taxon>Eukaryota</taxon>
        <taxon>Metazoa</taxon>
        <taxon>Ecdysozoa</taxon>
        <taxon>Arthropoda</taxon>
        <taxon>Hexapoda</taxon>
        <taxon>Insecta</taxon>
        <taxon>Pterygota</taxon>
        <taxon>Neoptera</taxon>
        <taxon>Paraneoptera</taxon>
        <taxon>Hemiptera</taxon>
        <taxon>Auchenorrhyncha</taxon>
        <taxon>Fulgoroidea</taxon>
        <taxon>Delphacidae</taxon>
        <taxon>Criomorphinae</taxon>
        <taxon>Laodelphax</taxon>
    </lineage>
</organism>
<feature type="binding site" evidence="8">
    <location>
        <position position="754"/>
    </location>
    <ligand>
        <name>Zn(2+)</name>
        <dbReference type="ChEBI" id="CHEBI:29105"/>
        <note>catalytic</note>
    </ligand>
</feature>
<keyword evidence="4 8" id="KW-0479">Metal-binding</keyword>
<comment type="subcellular location">
    <subcellularLocation>
        <location evidence="1">Cytoplasm</location>
    </subcellularLocation>
</comment>
<feature type="binding site" evidence="8">
    <location>
        <position position="514"/>
    </location>
    <ligand>
        <name>Zn(2+)</name>
        <dbReference type="ChEBI" id="CHEBI:29105"/>
        <note>catalytic</note>
    </ligand>
</feature>
<dbReference type="SUPFAM" id="SSF55486">
    <property type="entry name" value="Metalloproteases ('zincins'), catalytic domain"/>
    <property type="match status" value="2"/>
</dbReference>
<evidence type="ECO:0000256" key="7">
    <source>
        <dbReference type="ARBA" id="ARBA00023049"/>
    </source>
</evidence>
<keyword evidence="3 8" id="KW-0645">Protease</keyword>
<comment type="cofactor">
    <cofactor evidence="8 9">
        <name>Zn(2+)</name>
        <dbReference type="ChEBI" id="CHEBI:29105"/>
    </cofactor>
    <text evidence="8 9">Binds 1 zinc ion per subunit.</text>
</comment>
<dbReference type="InterPro" id="IPR006026">
    <property type="entry name" value="Peptidase_Metallo"/>
</dbReference>
<dbReference type="STRING" id="195883.A0A482XAP2"/>
<accession>A0A482XAP2</accession>
<evidence type="ECO:0000256" key="1">
    <source>
        <dbReference type="ARBA" id="ARBA00004496"/>
    </source>
</evidence>
<reference evidence="11 12" key="1">
    <citation type="journal article" date="2017" name="Gigascience">
        <title>Genome sequence of the small brown planthopper, Laodelphax striatellus.</title>
        <authorList>
            <person name="Zhu J."/>
            <person name="Jiang F."/>
            <person name="Wang X."/>
            <person name="Yang P."/>
            <person name="Bao Y."/>
            <person name="Zhao W."/>
            <person name="Wang W."/>
            <person name="Lu H."/>
            <person name="Wang Q."/>
            <person name="Cui N."/>
            <person name="Li J."/>
            <person name="Chen X."/>
            <person name="Luo L."/>
            <person name="Yu J."/>
            <person name="Kang L."/>
            <person name="Cui F."/>
        </authorList>
    </citation>
    <scope>NUCLEOTIDE SEQUENCE [LARGE SCALE GENOMIC DNA]</scope>
    <source>
        <strain evidence="11">Lst14</strain>
    </source>
</reference>
<dbReference type="PROSITE" id="PS51864">
    <property type="entry name" value="ASTACIN"/>
    <property type="match status" value="2"/>
</dbReference>
<feature type="disulfide bond" evidence="8">
    <location>
        <begin position="479"/>
        <end position="501"/>
    </location>
</feature>
<dbReference type="EC" id="3.4.24.-" evidence="9"/>
<evidence type="ECO:0000256" key="3">
    <source>
        <dbReference type="ARBA" id="ARBA00022670"/>
    </source>
</evidence>
<keyword evidence="6 8" id="KW-0862">Zinc</keyword>
<dbReference type="EMBL" id="QKKF02014716">
    <property type="protein sequence ID" value="RZF42580.1"/>
    <property type="molecule type" value="Genomic_DNA"/>
</dbReference>
<dbReference type="InterPro" id="IPR048256">
    <property type="entry name" value="Tektin-like"/>
</dbReference>
<dbReference type="InterPro" id="IPR024079">
    <property type="entry name" value="MetalloPept_cat_dom_sf"/>
</dbReference>
<dbReference type="GO" id="GO:0004222">
    <property type="term" value="F:metalloendopeptidase activity"/>
    <property type="evidence" value="ECO:0007669"/>
    <property type="project" value="UniProtKB-UniRule"/>
</dbReference>
<dbReference type="PRINTS" id="PR00480">
    <property type="entry name" value="ASTACIN"/>
</dbReference>
<feature type="binding site" evidence="8">
    <location>
        <position position="510"/>
    </location>
    <ligand>
        <name>Zn(2+)</name>
        <dbReference type="ChEBI" id="CHEBI:29105"/>
        <note>catalytic</note>
    </ligand>
</feature>
<dbReference type="Pfam" id="PF03148">
    <property type="entry name" value="Tektin"/>
    <property type="match status" value="1"/>
</dbReference>
<dbReference type="InterPro" id="IPR001506">
    <property type="entry name" value="Peptidase_M12A"/>
</dbReference>
<evidence type="ECO:0000256" key="9">
    <source>
        <dbReference type="RuleBase" id="RU361183"/>
    </source>
</evidence>
<keyword evidence="2" id="KW-0963">Cytoplasm</keyword>
<evidence type="ECO:0000256" key="8">
    <source>
        <dbReference type="PROSITE-ProRule" id="PRU01211"/>
    </source>
</evidence>
<keyword evidence="5 8" id="KW-0378">Hydrolase</keyword>
<dbReference type="InterPro" id="IPR034035">
    <property type="entry name" value="Astacin-like_dom"/>
</dbReference>
<dbReference type="SMART" id="SM00235">
    <property type="entry name" value="ZnMc"/>
    <property type="match status" value="2"/>
</dbReference>
<evidence type="ECO:0000256" key="2">
    <source>
        <dbReference type="ARBA" id="ARBA00022490"/>
    </source>
</evidence>